<proteinExistence type="predicted"/>
<dbReference type="EMBL" id="CAKOFQ010006722">
    <property type="protein sequence ID" value="CAH1965251.1"/>
    <property type="molecule type" value="Genomic_DNA"/>
</dbReference>
<comment type="caution">
    <text evidence="1">The sequence shown here is derived from an EMBL/GenBank/DDBJ whole genome shotgun (WGS) entry which is preliminary data.</text>
</comment>
<dbReference type="Proteomes" id="UP001152888">
    <property type="component" value="Unassembled WGS sequence"/>
</dbReference>
<keyword evidence="2" id="KW-1185">Reference proteome</keyword>
<reference evidence="1" key="1">
    <citation type="submission" date="2022-03" db="EMBL/GenBank/DDBJ databases">
        <authorList>
            <person name="Sayadi A."/>
        </authorList>
    </citation>
    <scope>NUCLEOTIDE SEQUENCE</scope>
</reference>
<accession>A0A9P0K2F0</accession>
<evidence type="ECO:0000313" key="1">
    <source>
        <dbReference type="EMBL" id="CAH1965251.1"/>
    </source>
</evidence>
<name>A0A9P0K2F0_ACAOB</name>
<sequence length="115" mass="13178">MISGIKDFKKIFLKKCVSSNGISVQVKGSAFFNYDEQKQYASIIKRGRSDQKIDFKVMPLGNPISAKKKKNVISLLEKQFNGDDFHWPEVPDLNFYKETLLDNVQPSQEDDETNS</sequence>
<organism evidence="1 2">
    <name type="scientific">Acanthoscelides obtectus</name>
    <name type="common">Bean weevil</name>
    <name type="synonym">Bruchus obtectus</name>
    <dbReference type="NCBI Taxonomy" id="200917"/>
    <lineage>
        <taxon>Eukaryota</taxon>
        <taxon>Metazoa</taxon>
        <taxon>Ecdysozoa</taxon>
        <taxon>Arthropoda</taxon>
        <taxon>Hexapoda</taxon>
        <taxon>Insecta</taxon>
        <taxon>Pterygota</taxon>
        <taxon>Neoptera</taxon>
        <taxon>Endopterygota</taxon>
        <taxon>Coleoptera</taxon>
        <taxon>Polyphaga</taxon>
        <taxon>Cucujiformia</taxon>
        <taxon>Chrysomeloidea</taxon>
        <taxon>Chrysomelidae</taxon>
        <taxon>Bruchinae</taxon>
        <taxon>Bruchini</taxon>
        <taxon>Acanthoscelides</taxon>
    </lineage>
</organism>
<evidence type="ECO:0000313" key="2">
    <source>
        <dbReference type="Proteomes" id="UP001152888"/>
    </source>
</evidence>
<dbReference type="AlphaFoldDB" id="A0A9P0K2F0"/>
<dbReference type="OrthoDB" id="443981at2759"/>
<gene>
    <name evidence="1" type="ORF">ACAOBT_LOCUS6237</name>
</gene>
<protein>
    <submittedName>
        <fullName evidence="1">Uncharacterized protein</fullName>
    </submittedName>
</protein>